<dbReference type="PANTHER" id="PTHR11878">
    <property type="entry name" value="SODIUM/CALCIUM EXCHANGER"/>
    <property type="match status" value="1"/>
</dbReference>
<reference evidence="6 7" key="1">
    <citation type="submission" date="2017-04" db="EMBL/GenBank/DDBJ databases">
        <title>A new member of the family Flavobacteriaceae isolated from ascidians.</title>
        <authorList>
            <person name="Chen L."/>
        </authorList>
    </citation>
    <scope>NUCLEOTIDE SEQUENCE [LARGE SCALE GENOMIC DNA]</scope>
    <source>
        <strain evidence="6 7">HQA918</strain>
    </source>
</reference>
<dbReference type="GO" id="GO:0016020">
    <property type="term" value="C:membrane"/>
    <property type="evidence" value="ECO:0007669"/>
    <property type="project" value="InterPro"/>
</dbReference>
<dbReference type="InterPro" id="IPR038081">
    <property type="entry name" value="CalX-like_sf"/>
</dbReference>
<feature type="domain" description="Calx-beta" evidence="5">
    <location>
        <begin position="1506"/>
        <end position="1608"/>
    </location>
</feature>
<accession>A0A2A4GA16</accession>
<comment type="caution">
    <text evidence="6">The sequence shown here is derived from an EMBL/GenBank/DDBJ whole genome shotgun (WGS) entry which is preliminary data.</text>
</comment>
<sequence>MLKSFVMAQPKRYFVLLIGLLLLLSTPKLAQAQLKKSFNPRFSQSIHGDMTTIANNVISRHATNDYNPDYPYSNHDFTDNVFVDIDSDSSTFNSSSAQFNNPAPGASCFELEKVFLYWAAADKPYDSGSGNGGTEPNWAYNQLKLMLPGQNAYQTLTADETIYNGRADSFGNAPYICVKDITQSVNGLSSPFGKYQIANLKATEGKLTSYTGNNTGTSGGWQVVFVYKSPSLAPKNITLFDGYAHITKHSHGYEIPMNGFATVPYGQVNANLLIGALEGDAGLGGDKLQLKNTSGSWVDLSSPARDSNNFFNSKITLSGNAFNDRSPASANTLGFDAGVFALQNNGNTLIGNNQTAATFKMTSDQETYGLYLLGFSVEVWEPNLGALDLTTQSNGTTFAPGDSVGFNLKLQNSGNDEVKDLTIATTIPPYADLGDMGGLPSGVSYSFDPLSRVLTFSVANGTINIGDAALDIPFELTLKNSCHFLEEACVSEFGLQAQATYKGVLNPNQQNTLSSGSLDNCGQGLHDPTLLQITPTEMAWTTEAGSLDRTVECSDTDALATAQALAPVINNCNLDLTKTEGSLVPDATCEYIGTITNSWTFTDACGNTIEAFTQTIRVQDTQKPSWTTTLPEHTVAAVNDIPVAETLAATDTCDTEVDIQFHESVVGDGNSNTYTLVRTWTASDCAGNSISHTQNIYVSEHGLPFGLTLFDAEVNESAGNVSVSTILIGQQAEAFTVSVQTQDDSAIASEDYTQSNSSLQFNGSHGQVVDFVIPIEDDAIVEPTQAFKAILGSPSLSAVQVNDGEALITILDNDTAALSVQDYSIDEASGNLNAYITLSGNVQHAFDVTFTTIGAGESSYAATATSNSDFTGVSQLVSFPAQSTNGHSIAVTIPIIDDNLIEASETFIQELSNVSNAQINLSTPTAEVTITDNDAIAGTGIAFDTTSLEVNEAAGTISLDVLLTGNVDGGFSVDFATANGSAEAGNDYTANNGTLSFVGTNGETQTITVQITDDALIENTEDFFVNLSNITTTLIGINTPQATVSILDNDAIAGTGIAFDTTSLEVNEAAGTITLDVVLTGNVASGFSVDFATANGSAEAGNDYTANNGTLNFIGTNGEVQTITVLITDDTLIENTEDFFVNLSNITTNLIGINTPQASVAILDNDAIAGTGIAFDTTSLEVNEAAGTISLDVVLTGNVDGGFSVDFATANGSAEAGNDYTANNGTLNFNGTNEETQTITVQITDDTLIENTEDFFVNLSNITTTLIGINTPQANVSILDNDAVAGTGIAFDTTSLEVNEAAGTITLDVVLTGNVDGGFSVDFATADNSAEAGNDYTTNNGTLNFNGNNGEVQTITVQITDDTLIENTEDFFVNLSNITTTLIGINTPQATVSILDNDAIAGTGIAFDTTSLEVNEAAGTISLDVVLTGNVDGGFSVDFATANGSAEAGNDYTANNGKLDFAGTNGEIQTITVQITDDVLIENTEDFFVNLSNITSTLIGINTPQASVSILDNDAIAGTGIAFDTTSLEVNEAAGTISLDVVLTGNVDGGFSVDFATANGSAEAGNDYTANNGTLNFNGTNGETQTITVQITDDTLIENTEDFFVNLTNITTTLIGINTPQASVAILDNDAIAGTGIAFDTTSFEVNEAAGTISLDVILTGNVDGGFIVDFAAANGSAEAGNDYNANNGTLNFNGTNGEVKTITVSITDDTIIENTEDFFVHLSNITTALIGINTPQASVAILDNDAIAGTGIAFDTTSLEVNEDAGTISLDVVLTGNVDSGFSVDFATANGSAEAGNDYTTNNGTLNFNGTHGEFQTITLDITDDTLIENTEDFFVNLSNITTTLIGINTPQANVSILDNDAIAGTGIAFDTTSLEVNEAAGTISLDVVLTGNVDGGFSVDFATADNSAEAANDYTTNNGTLNFNGNNGEVQTITVQITDDTLIENTEDFFVNLSNITTTLIGINTPQASVAILDNDAIAGTGIAFDTTSLEVNEAAGTISLDVVLTGNVDSGFSVDFATANGSAEAGNDYTTNNGTLNFNGTHGEVQTITLDITDDTLIENTEDFFVNLSNITTTLIGINTPQANVSILDNDAIAGTGIAFDTTSLEVNEAAGTITLDVVLTGNVDGGFNVDFATANGSAVAGSDYTANNGTLSFAGTNGEIQTITVQITDDSLIENTEDFFVNLSNITTTLIGINTPQASVSILDNDAIAGTGIAFDTTSLEVNEAAGTISLDVVLTGNVDGGFSVDFATANGSAEAGNDYSANTGSLSFNGVDGEVQTFTVQITDDALIENSEDFFVNLSNLTTTLIGINTPQASVSILDNDAIAGTGIAFDTTSLEVNEAAGTITLDVVLTGNVDGGFNVDFATANGSAEVGNDYTVNNGTLSFAGTNGEIQTITVQITDDTLIESTEDFFVNLSNITTTLIGINTPQASVSILDNDAIAGTGIAFETTSLEVNEAAGTISMDVVLTGNVDGGFSVDFATANGSAEAGNDYTANNGTLNFNGVDGEVQTISLNITDDTLIESTEDFFVNLSNLTTTLIGINTPQASVSILDNDAIAGTGIAFETTSLEVNEAAGTISLDVVLTGNVDGGFSVDFATANGSAEAGSDYSANNGILSFVGTNGETQTITVQITDDTLIESTEDFFVNLSNITTTLIGINTPQASVSILDNDAVAGTGIAFDTTSLEVNEAAGTISLDVVLTGNVDGGFSLDFATANGSAEAGNDYTANNGSLNFTGTNGETQTITVQITDDALIENTEDFFVNLSNISTTLIGINTPQANVSILDNDDHGHFPADSTVECGTVPVQEALIFNTSCEVTQSFSESFTGQDDDCTAEYQIVRTWEAIDCAGNLITHTQTITVIDTSAPIFNENLPQNLTVGCNEIPDAAVLTATDNCDPEVNVVFEETVTNDANCALGYSINRTWTATDCAGNSEQHTQIITIPETGDITPNGFAENLEIICGDDMPEWPTPTITGGCGDYVIETSEETRFQDDTDDYSIIRTWFVVDACGNTHSFEQHILVKQLPKETIELELCVEDEVVDLMDYLPHNFEDQQHVSLMLLGENQQTLATTLFNPMEYEAGTYTLAYSAHNSSCIYYADFEIMINTDCVPCGRDQIKVSKAVTPNGDNVNDVFSIGGVEFCDMRFDLMIFNRWGDKVYESTDYRNDWAGQAPGGSFGNSGELPSGTYYYILKVSNKDFEPINGYIYLGTK</sequence>
<dbReference type="Pfam" id="PF03160">
    <property type="entry name" value="Calx-beta"/>
    <property type="match status" value="18"/>
</dbReference>
<dbReference type="Gene3D" id="2.60.40.2030">
    <property type="match status" value="18"/>
</dbReference>
<dbReference type="OrthoDB" id="599464at2"/>
<dbReference type="SMART" id="SM00237">
    <property type="entry name" value="Calx_beta"/>
    <property type="match status" value="18"/>
</dbReference>
<dbReference type="Pfam" id="PF23237">
    <property type="entry name" value="HYR_4C"/>
    <property type="match status" value="1"/>
</dbReference>
<feature type="domain" description="Calx-beta" evidence="5">
    <location>
        <begin position="1738"/>
        <end position="1840"/>
    </location>
</feature>
<keyword evidence="2" id="KW-0677">Repeat</keyword>
<dbReference type="EMBL" id="NBWU01000003">
    <property type="protein sequence ID" value="PCE64605.1"/>
    <property type="molecule type" value="Genomic_DNA"/>
</dbReference>
<dbReference type="InterPro" id="IPR057078">
    <property type="entry name" value="HYR-4C"/>
</dbReference>
<feature type="domain" description="Calx-beta" evidence="5">
    <location>
        <begin position="692"/>
        <end position="792"/>
    </location>
</feature>
<keyword evidence="7" id="KW-1185">Reference proteome</keyword>
<dbReference type="InterPro" id="IPR003644">
    <property type="entry name" value="Calx_beta"/>
</dbReference>
<evidence type="ECO:0000256" key="2">
    <source>
        <dbReference type="ARBA" id="ARBA00022737"/>
    </source>
</evidence>
<feature type="domain" description="Calx-beta" evidence="5">
    <location>
        <begin position="2202"/>
        <end position="2304"/>
    </location>
</feature>
<feature type="domain" description="Calx-beta" evidence="5">
    <location>
        <begin position="2666"/>
        <end position="2768"/>
    </location>
</feature>
<keyword evidence="3" id="KW-0106">Calcium</keyword>
<proteinExistence type="predicted"/>
<dbReference type="GO" id="GO:0007154">
    <property type="term" value="P:cell communication"/>
    <property type="evidence" value="ECO:0007669"/>
    <property type="project" value="InterPro"/>
</dbReference>
<dbReference type="NCBIfam" id="TIGR04131">
    <property type="entry name" value="Bac_Flav_CTERM"/>
    <property type="match status" value="1"/>
</dbReference>
<dbReference type="InterPro" id="IPR026341">
    <property type="entry name" value="T9SS_type_B"/>
</dbReference>
<evidence type="ECO:0000256" key="3">
    <source>
        <dbReference type="ARBA" id="ARBA00022837"/>
    </source>
</evidence>
<feature type="domain" description="Calx-beta" evidence="5">
    <location>
        <begin position="1854"/>
        <end position="1956"/>
    </location>
</feature>
<organism evidence="6 7">
    <name type="scientific">Sediminicola luteus</name>
    <dbReference type="NCBI Taxonomy" id="319238"/>
    <lineage>
        <taxon>Bacteria</taxon>
        <taxon>Pseudomonadati</taxon>
        <taxon>Bacteroidota</taxon>
        <taxon>Flavobacteriia</taxon>
        <taxon>Flavobacteriales</taxon>
        <taxon>Flavobacteriaceae</taxon>
        <taxon>Sediminicola</taxon>
    </lineage>
</organism>
<feature type="domain" description="Calx-beta" evidence="5">
    <location>
        <begin position="928"/>
        <end position="1028"/>
    </location>
</feature>
<keyword evidence="4" id="KW-0406">Ion transport</keyword>
<evidence type="ECO:0000256" key="4">
    <source>
        <dbReference type="ARBA" id="ARBA00023065"/>
    </source>
</evidence>
<feature type="domain" description="Calx-beta" evidence="5">
    <location>
        <begin position="1970"/>
        <end position="2072"/>
    </location>
</feature>
<protein>
    <recommendedName>
        <fullName evidence="5">Calx-beta domain-containing protein</fullName>
    </recommendedName>
</protein>
<evidence type="ECO:0000313" key="6">
    <source>
        <dbReference type="EMBL" id="PCE64605.1"/>
    </source>
</evidence>
<feature type="domain" description="Calx-beta" evidence="5">
    <location>
        <begin position="2318"/>
        <end position="2420"/>
    </location>
</feature>
<keyword evidence="4" id="KW-0813">Transport</keyword>
<evidence type="ECO:0000256" key="1">
    <source>
        <dbReference type="ARBA" id="ARBA00022729"/>
    </source>
</evidence>
<keyword evidence="1" id="KW-0732">Signal</keyword>
<feature type="domain" description="Calx-beta" evidence="5">
    <location>
        <begin position="2550"/>
        <end position="2652"/>
    </location>
</feature>
<dbReference type="Pfam" id="PF13585">
    <property type="entry name" value="CHU_C"/>
    <property type="match status" value="1"/>
</dbReference>
<feature type="domain" description="Calx-beta" evidence="5">
    <location>
        <begin position="1274"/>
        <end position="1376"/>
    </location>
</feature>
<dbReference type="SUPFAM" id="SSF141072">
    <property type="entry name" value="CalX-like"/>
    <property type="match status" value="18"/>
</dbReference>
<dbReference type="InterPro" id="IPR051171">
    <property type="entry name" value="CaCA"/>
</dbReference>
<evidence type="ECO:0000259" key="5">
    <source>
        <dbReference type="SMART" id="SM00237"/>
    </source>
</evidence>
<feature type="domain" description="Calx-beta" evidence="5">
    <location>
        <begin position="1042"/>
        <end position="1144"/>
    </location>
</feature>
<feature type="domain" description="Calx-beta" evidence="5">
    <location>
        <begin position="1158"/>
        <end position="1260"/>
    </location>
</feature>
<feature type="domain" description="Calx-beta" evidence="5">
    <location>
        <begin position="1390"/>
        <end position="1492"/>
    </location>
</feature>
<name>A0A2A4GA16_9FLAO</name>
<feature type="domain" description="Calx-beta" evidence="5">
    <location>
        <begin position="2434"/>
        <end position="2536"/>
    </location>
</feature>
<feature type="domain" description="Calx-beta" evidence="5">
    <location>
        <begin position="806"/>
        <end position="912"/>
    </location>
</feature>
<feature type="domain" description="Calx-beta" evidence="5">
    <location>
        <begin position="2086"/>
        <end position="2188"/>
    </location>
</feature>
<evidence type="ECO:0000313" key="7">
    <source>
        <dbReference type="Proteomes" id="UP000219559"/>
    </source>
</evidence>
<dbReference type="GO" id="GO:0030001">
    <property type="term" value="P:metal ion transport"/>
    <property type="evidence" value="ECO:0007669"/>
    <property type="project" value="TreeGrafter"/>
</dbReference>
<dbReference type="Proteomes" id="UP000219559">
    <property type="component" value="Unassembled WGS sequence"/>
</dbReference>
<feature type="domain" description="Calx-beta" evidence="5">
    <location>
        <begin position="1622"/>
        <end position="1724"/>
    </location>
</feature>
<dbReference type="PANTHER" id="PTHR11878:SF65">
    <property type="entry name" value="NA_CA-EXCHANGE PROTEIN, ISOFORM G"/>
    <property type="match status" value="1"/>
</dbReference>
<gene>
    <name evidence="6" type="ORF">B7P33_10030</name>
</gene>